<feature type="site" description="Transition state stabilizer" evidence="5">
    <location>
        <position position="49"/>
    </location>
</feature>
<sequence length="241" mass="27781">MRCKITIRKTSSNPIHYDYQYGIASMLYKRLANANISLANELHSHQGFKFYTFSNLVIEDRIKAKQGLNFTRAHFFISSPDSEFIRSFTEGLLMEPEFYLGKGKKANFIIESAEVLPQKDFSDTCKFTTLSPLYVKTMRKKDGKLAEFDLYPKDAKFYENLHTNLTSRYEQYHGKKVEQDFFEILDVKNFKPKRVSIGNSFRRCSLLTMKLEASPELVKFAYDAGLGEKNAMGFGCLGVVE</sequence>
<dbReference type="AlphaFoldDB" id="A0A7D5E9S1"/>
<accession>A0A7D5E9S1</accession>
<evidence type="ECO:0000256" key="6">
    <source>
        <dbReference type="PIRSR" id="PIRSR005054-50"/>
    </source>
</evidence>
<name>A0A7D5E9S1_9EURY</name>
<dbReference type="Pfam" id="PF01881">
    <property type="entry name" value="Cas_Cas6_C"/>
    <property type="match status" value="1"/>
</dbReference>
<dbReference type="NCBIfam" id="TIGR01877">
    <property type="entry name" value="cas_cas6"/>
    <property type="match status" value="1"/>
</dbReference>
<dbReference type="InterPro" id="IPR049435">
    <property type="entry name" value="Cas_Cas6_C"/>
</dbReference>
<evidence type="ECO:0000256" key="4">
    <source>
        <dbReference type="PIRNR" id="PIRNR005054"/>
    </source>
</evidence>
<feature type="active site" description="Proton acceptor" evidence="6">
    <location>
        <position position="28"/>
    </location>
</feature>
<keyword evidence="3" id="KW-0051">Antiviral defense</keyword>
<dbReference type="GO" id="GO:0051607">
    <property type="term" value="P:defense response to virus"/>
    <property type="evidence" value="ECO:0007669"/>
    <property type="project" value="UniProtKB-KW"/>
</dbReference>
<evidence type="ECO:0000256" key="1">
    <source>
        <dbReference type="ARBA" id="ARBA00005937"/>
    </source>
</evidence>
<feature type="domain" description="CRISPR associated protein Cas6 C-terminal" evidence="7">
    <location>
        <begin position="117"/>
        <end position="237"/>
    </location>
</feature>
<dbReference type="PIRSF" id="PIRSF005054">
    <property type="entry name" value="PF1131"/>
    <property type="match status" value="1"/>
</dbReference>
<dbReference type="Gene3D" id="3.30.70.1890">
    <property type="match status" value="1"/>
</dbReference>
<feature type="active site" description="Proton donor" evidence="6">
    <location>
        <position position="43"/>
    </location>
</feature>
<evidence type="ECO:0000313" key="8">
    <source>
        <dbReference type="EMBL" id="QLC50677.1"/>
    </source>
</evidence>
<dbReference type="InterPro" id="IPR045747">
    <property type="entry name" value="CRISPR-assoc_prot_Cas6_N_sf"/>
</dbReference>
<organism evidence="8 9">
    <name type="scientific">Methanolobus zinderi</name>
    <dbReference type="NCBI Taxonomy" id="536044"/>
    <lineage>
        <taxon>Archaea</taxon>
        <taxon>Methanobacteriati</taxon>
        <taxon>Methanobacteriota</taxon>
        <taxon>Stenosarchaea group</taxon>
        <taxon>Methanomicrobia</taxon>
        <taxon>Methanosarcinales</taxon>
        <taxon>Methanosarcinaceae</taxon>
        <taxon>Methanolobus</taxon>
    </lineage>
</organism>
<proteinExistence type="inferred from homology"/>
<evidence type="ECO:0000259" key="7">
    <source>
        <dbReference type="Pfam" id="PF01881"/>
    </source>
</evidence>
<dbReference type="GeneID" id="55822164"/>
<keyword evidence="2" id="KW-0694">RNA-binding</keyword>
<reference evidence="8 9" key="1">
    <citation type="submission" date="2020-06" db="EMBL/GenBank/DDBJ databases">
        <title>Methanolobus halotolerans sp. nov., isolated from a saline lake Tus in Siberia.</title>
        <authorList>
            <person name="Shen Y."/>
            <person name="Chen S.-C."/>
            <person name="Lai M.-C."/>
            <person name="Huang H.-H."/>
            <person name="Chiu H.-H."/>
            <person name="Tang S.-L."/>
            <person name="Rogozin D.Y."/>
            <person name="Degermendzhy A.G."/>
        </authorList>
    </citation>
    <scope>NUCLEOTIDE SEQUENCE [LARGE SCALE GENOMIC DNA]</scope>
    <source>
        <strain evidence="8 9">DSM 21339</strain>
    </source>
</reference>
<gene>
    <name evidence="8" type="primary">cas6</name>
    <name evidence="8" type="ORF">HWN40_10775</name>
</gene>
<dbReference type="RefSeq" id="WP_176965732.1">
    <property type="nucleotide sequence ID" value="NZ_CP058215.1"/>
</dbReference>
<dbReference type="KEGG" id="mzi:HWN40_10775"/>
<comment type="function">
    <text evidence="4">CRISPR (clustered regularly interspaced short palindromic repeat), is an adaptive immune system that provides protection against mobile genetic elements (viruses, transposable elements and conjugative plasmids). CRISPR clusters contain sequences complementary to antecedent mobile elements and target invading nucleic acids. CRISPR clusters are transcribed and processed into CRISPR RNA (crRNA).</text>
</comment>
<dbReference type="Gene3D" id="3.30.70.1900">
    <property type="match status" value="1"/>
</dbReference>
<evidence type="ECO:0000256" key="5">
    <source>
        <dbReference type="PIRSR" id="PIRSR005054-1"/>
    </source>
</evidence>
<dbReference type="InterPro" id="IPR010156">
    <property type="entry name" value="CRISPR-assoc_prot_Cas6"/>
</dbReference>
<evidence type="ECO:0000256" key="3">
    <source>
        <dbReference type="ARBA" id="ARBA00023118"/>
    </source>
</evidence>
<dbReference type="PANTHER" id="PTHR36984:SF1">
    <property type="entry name" value="CRISPR-ASSOCIATED ENDORIBONUCLEASE CAS6 1"/>
    <property type="match status" value="1"/>
</dbReference>
<dbReference type="EMBL" id="CP058215">
    <property type="protein sequence ID" value="QLC50677.1"/>
    <property type="molecule type" value="Genomic_DNA"/>
</dbReference>
<evidence type="ECO:0000256" key="2">
    <source>
        <dbReference type="ARBA" id="ARBA00022884"/>
    </source>
</evidence>
<dbReference type="GO" id="GO:0003723">
    <property type="term" value="F:RNA binding"/>
    <property type="evidence" value="ECO:0007669"/>
    <property type="project" value="UniProtKB-KW"/>
</dbReference>
<dbReference type="GO" id="GO:0016788">
    <property type="term" value="F:hydrolase activity, acting on ester bonds"/>
    <property type="evidence" value="ECO:0007669"/>
    <property type="project" value="InterPro"/>
</dbReference>
<dbReference type="Proteomes" id="UP000509594">
    <property type="component" value="Chromosome"/>
</dbReference>
<keyword evidence="9" id="KW-1185">Reference proteome</keyword>
<dbReference type="OrthoDB" id="43942at2157"/>
<evidence type="ECO:0000313" key="9">
    <source>
        <dbReference type="Proteomes" id="UP000509594"/>
    </source>
</evidence>
<dbReference type="PANTHER" id="PTHR36984">
    <property type="entry name" value="CRISPR-ASSOCIATED ENDORIBONUCLEASE CAS6 1"/>
    <property type="match status" value="1"/>
</dbReference>
<comment type="similarity">
    <text evidence="1 4">Belongs to the CRISPR-associated protein Cas6/Cse3/CasE family.</text>
</comment>
<protein>
    <recommendedName>
        <fullName evidence="4">CRISPR-associated endoribonuclease</fullName>
    </recommendedName>
</protein>
<dbReference type="Pfam" id="PF21350">
    <property type="entry name" value="Cas6_I-A"/>
    <property type="match status" value="1"/>
</dbReference>